<sequence length="240" mass="27415">MTTGSISFDEFRSLVEKFVDTSNKIDDKWHLESGLDTLYMCKKCTITQIDVSLPKGSQYIFKTPAVNKMLPTFPQSLSVPQLPTGVQITTFTQDSEDDISLSEMELEDEDDISCMPAGEMNNPLTYEYHILYSESYCVPVLYFIVFRADGKLLSLEEVWKLCPSSYQKLLTENKWATLTQMEHPILGRPYLQLHPCHTADLMTQIMSHSKHYNKKNYLVTWLSTVGPLVGLQISPSYMIS</sequence>
<dbReference type="PANTHER" id="PTHR14957:SF1">
    <property type="entry name" value="UBIQUITIN-LIKE-CONJUGATING ENZYME ATG10"/>
    <property type="match status" value="1"/>
</dbReference>
<keyword evidence="5" id="KW-0072">Autophagy</keyword>
<gene>
    <name evidence="7" type="ORF">GSLYS_00012449001</name>
</gene>
<dbReference type="Pfam" id="PF03987">
    <property type="entry name" value="Autophagy_act_C"/>
    <property type="match status" value="1"/>
</dbReference>
<name>A0AAV2HWR3_LYMST</name>
<protein>
    <recommendedName>
        <fullName evidence="2">Ubiquitin-like-conjugating enzyme ATG10</fullName>
    </recommendedName>
    <alternativeName>
        <fullName evidence="6">Autophagy-related protein 10</fullName>
    </alternativeName>
</protein>
<evidence type="ECO:0000256" key="6">
    <source>
        <dbReference type="ARBA" id="ARBA00029833"/>
    </source>
</evidence>
<accession>A0AAV2HWR3</accession>
<evidence type="ECO:0000256" key="5">
    <source>
        <dbReference type="ARBA" id="ARBA00023006"/>
    </source>
</evidence>
<keyword evidence="8" id="KW-1185">Reference proteome</keyword>
<evidence type="ECO:0000256" key="3">
    <source>
        <dbReference type="ARBA" id="ARBA00022679"/>
    </source>
</evidence>
<dbReference type="PANTHER" id="PTHR14957">
    <property type="entry name" value="UBIQUITIN-LIKE-CONJUGATING ENZYME ATG10"/>
    <property type="match status" value="1"/>
</dbReference>
<comment type="caution">
    <text evidence="7">The sequence shown here is derived from an EMBL/GenBank/DDBJ whole genome shotgun (WGS) entry which is preliminary data.</text>
</comment>
<dbReference type="GO" id="GO:0000422">
    <property type="term" value="P:autophagy of mitochondrion"/>
    <property type="evidence" value="ECO:0007669"/>
    <property type="project" value="TreeGrafter"/>
</dbReference>
<dbReference type="AlphaFoldDB" id="A0AAV2HWR3"/>
<dbReference type="InterPro" id="IPR007135">
    <property type="entry name" value="Atg3/Atg10"/>
</dbReference>
<evidence type="ECO:0000256" key="1">
    <source>
        <dbReference type="ARBA" id="ARBA00005696"/>
    </source>
</evidence>
<dbReference type="EMBL" id="CAXITT010000307">
    <property type="protein sequence ID" value="CAL1538628.1"/>
    <property type="molecule type" value="Genomic_DNA"/>
</dbReference>
<dbReference type="Proteomes" id="UP001497497">
    <property type="component" value="Unassembled WGS sequence"/>
</dbReference>
<proteinExistence type="inferred from homology"/>
<dbReference type="GO" id="GO:0005829">
    <property type="term" value="C:cytosol"/>
    <property type="evidence" value="ECO:0007669"/>
    <property type="project" value="TreeGrafter"/>
</dbReference>
<dbReference type="GO" id="GO:0000045">
    <property type="term" value="P:autophagosome assembly"/>
    <property type="evidence" value="ECO:0007669"/>
    <property type="project" value="TreeGrafter"/>
</dbReference>
<dbReference type="Gene3D" id="3.30.1460.50">
    <property type="match status" value="1"/>
</dbReference>
<keyword evidence="4" id="KW-0833">Ubl conjugation pathway</keyword>
<comment type="similarity">
    <text evidence="1">Belongs to the ATG10 family.</text>
</comment>
<evidence type="ECO:0000256" key="4">
    <source>
        <dbReference type="ARBA" id="ARBA00022786"/>
    </source>
</evidence>
<reference evidence="7 8" key="1">
    <citation type="submission" date="2024-04" db="EMBL/GenBank/DDBJ databases">
        <authorList>
            <consortium name="Genoscope - CEA"/>
            <person name="William W."/>
        </authorList>
    </citation>
    <scope>NUCLEOTIDE SEQUENCE [LARGE SCALE GENOMIC DNA]</scope>
</reference>
<dbReference type="GO" id="GO:0032446">
    <property type="term" value="P:protein modification by small protein conjugation"/>
    <property type="evidence" value="ECO:0007669"/>
    <property type="project" value="TreeGrafter"/>
</dbReference>
<evidence type="ECO:0000313" key="7">
    <source>
        <dbReference type="EMBL" id="CAL1538628.1"/>
    </source>
</evidence>
<dbReference type="GO" id="GO:0061651">
    <property type="term" value="F:Atg12 conjugating enzyme activity"/>
    <property type="evidence" value="ECO:0007669"/>
    <property type="project" value="TreeGrafter"/>
</dbReference>
<keyword evidence="3" id="KW-0808">Transferase</keyword>
<evidence type="ECO:0000313" key="8">
    <source>
        <dbReference type="Proteomes" id="UP001497497"/>
    </source>
</evidence>
<organism evidence="7 8">
    <name type="scientific">Lymnaea stagnalis</name>
    <name type="common">Great pond snail</name>
    <name type="synonym">Helix stagnalis</name>
    <dbReference type="NCBI Taxonomy" id="6523"/>
    <lineage>
        <taxon>Eukaryota</taxon>
        <taxon>Metazoa</taxon>
        <taxon>Spiralia</taxon>
        <taxon>Lophotrochozoa</taxon>
        <taxon>Mollusca</taxon>
        <taxon>Gastropoda</taxon>
        <taxon>Heterobranchia</taxon>
        <taxon>Euthyneura</taxon>
        <taxon>Panpulmonata</taxon>
        <taxon>Hygrophila</taxon>
        <taxon>Lymnaeoidea</taxon>
        <taxon>Lymnaeidae</taxon>
        <taxon>Lymnaea</taxon>
    </lineage>
</organism>
<evidence type="ECO:0000256" key="2">
    <source>
        <dbReference type="ARBA" id="ARBA00021099"/>
    </source>
</evidence>